<keyword evidence="2" id="KW-0378">Hydrolase</keyword>
<dbReference type="InterPro" id="IPR012092">
    <property type="entry name" value="DNA_glyclase/AP_lyase_Ogg"/>
</dbReference>
<name>A0A1Q9HP51_9VIBR</name>
<dbReference type="Pfam" id="PF22175">
    <property type="entry name" value="Ogg-HhH"/>
    <property type="match status" value="1"/>
</dbReference>
<dbReference type="AlphaFoldDB" id="A0A1Q9HP51"/>
<evidence type="ECO:0000256" key="4">
    <source>
        <dbReference type="ARBA" id="ARBA00023295"/>
    </source>
</evidence>
<sequence length="258" mass="29788">MNQTVTYWVENQQYSIDLPGPSQEILNGISWGCYTKLFTPAFWVSQFHMEAHFNKDEVRQLCRGDLKEEVVFCMLGGFGVTAELATAVFEQCRSSKLIERLETDHLAWQAVLETPVFINEKPKRYRYPKQKAIYLSEAMKHLRSRDVELLEGKNLRNELLKIKGIGAKTAGWIARNYSDADDVAIIDIHILRAGVICGIFDKSHKVERDYFDMEKRFLDFCNSTGVKPSSFDCFLWDQMRLFGKTAVDCYKDTIAQAR</sequence>
<dbReference type="InterPro" id="IPR023170">
    <property type="entry name" value="HhH_base_excis_C"/>
</dbReference>
<keyword evidence="1" id="KW-0227">DNA damage</keyword>
<dbReference type="InterPro" id="IPR011257">
    <property type="entry name" value="DNA_glycosylase"/>
</dbReference>
<dbReference type="Gene3D" id="1.10.340.30">
    <property type="entry name" value="Hypothetical protein, domain 2"/>
    <property type="match status" value="1"/>
</dbReference>
<evidence type="ECO:0000256" key="1">
    <source>
        <dbReference type="ARBA" id="ARBA00022763"/>
    </source>
</evidence>
<dbReference type="RefSeq" id="WP_075706300.1">
    <property type="nucleotide sequence ID" value="NZ_MJMJ01000002.1"/>
</dbReference>
<dbReference type="Gene3D" id="1.10.1670.10">
    <property type="entry name" value="Helix-hairpin-Helix base-excision DNA repair enzymes (C-terminal)"/>
    <property type="match status" value="1"/>
</dbReference>
<dbReference type="EMBL" id="MJMJ01000002">
    <property type="protein sequence ID" value="OLQ92646.1"/>
    <property type="molecule type" value="Genomic_DNA"/>
</dbReference>
<dbReference type="GO" id="GO:0016799">
    <property type="term" value="F:hydrolase activity, hydrolyzing N-glycosyl compounds"/>
    <property type="evidence" value="ECO:0007669"/>
    <property type="project" value="InterPro"/>
</dbReference>
<dbReference type="OrthoDB" id="12078at2"/>
<keyword evidence="3" id="KW-0234">DNA repair</keyword>
<reference evidence="5 6" key="1">
    <citation type="submission" date="2016-09" db="EMBL/GenBank/DDBJ databases">
        <title>Genomic Taxonomy of the Vibrionaceae.</title>
        <authorList>
            <person name="Gonzalez-Castillo A."/>
            <person name="Gomez-Gil B."/>
            <person name="Enciso-Ibarra K."/>
        </authorList>
    </citation>
    <scope>NUCLEOTIDE SEQUENCE [LARGE SCALE GENOMIC DNA]</scope>
    <source>
        <strain evidence="5 6">CAIM 703</strain>
    </source>
</reference>
<protein>
    <submittedName>
        <fullName evidence="5">8-oxoguanine DNA glycosylase</fullName>
    </submittedName>
</protein>
<dbReference type="GO" id="GO:0006281">
    <property type="term" value="P:DNA repair"/>
    <property type="evidence" value="ECO:0007669"/>
    <property type="project" value="UniProtKB-KW"/>
</dbReference>
<comment type="caution">
    <text evidence="5">The sequence shown here is derived from an EMBL/GenBank/DDBJ whole genome shotgun (WGS) entry which is preliminary data.</text>
</comment>
<dbReference type="Proteomes" id="UP000186313">
    <property type="component" value="Unassembled WGS sequence"/>
</dbReference>
<dbReference type="SUPFAM" id="SSF48150">
    <property type="entry name" value="DNA-glycosylase"/>
    <property type="match status" value="1"/>
</dbReference>
<evidence type="ECO:0000256" key="3">
    <source>
        <dbReference type="ARBA" id="ARBA00023204"/>
    </source>
</evidence>
<dbReference type="GO" id="GO:0003906">
    <property type="term" value="F:DNA-(apurinic or apyrimidinic site) endonuclease activity"/>
    <property type="evidence" value="ECO:0007669"/>
    <property type="project" value="InterPro"/>
</dbReference>
<evidence type="ECO:0000313" key="5">
    <source>
        <dbReference type="EMBL" id="OLQ92646.1"/>
    </source>
</evidence>
<keyword evidence="4" id="KW-0326">Glycosidase</keyword>
<gene>
    <name evidence="5" type="ORF">BIY22_15085</name>
</gene>
<proteinExistence type="predicted"/>
<dbReference type="STRING" id="1381081.BIY22_15085"/>
<evidence type="ECO:0000313" key="6">
    <source>
        <dbReference type="Proteomes" id="UP000186313"/>
    </source>
</evidence>
<accession>A0A1Q9HP51</accession>
<evidence type="ECO:0000256" key="2">
    <source>
        <dbReference type="ARBA" id="ARBA00022801"/>
    </source>
</evidence>
<organism evidence="5 6">
    <name type="scientific">Vibrio panuliri</name>
    <dbReference type="NCBI Taxonomy" id="1381081"/>
    <lineage>
        <taxon>Bacteria</taxon>
        <taxon>Pseudomonadati</taxon>
        <taxon>Pseudomonadota</taxon>
        <taxon>Gammaproteobacteria</taxon>
        <taxon>Vibrionales</taxon>
        <taxon>Vibrionaceae</taxon>
        <taxon>Vibrio</taxon>
    </lineage>
</organism>